<proteinExistence type="predicted"/>
<feature type="compositionally biased region" description="Polar residues" evidence="1">
    <location>
        <begin position="21"/>
        <end position="44"/>
    </location>
</feature>
<name>A0A821Y6T0_9BILA</name>
<evidence type="ECO:0000313" key="3">
    <source>
        <dbReference type="Proteomes" id="UP000663838"/>
    </source>
</evidence>
<feature type="non-terminal residue" evidence="2">
    <location>
        <position position="44"/>
    </location>
</feature>
<dbReference type="Proteomes" id="UP000663838">
    <property type="component" value="Unassembled WGS sequence"/>
</dbReference>
<organism evidence="2 3">
    <name type="scientific">Rotaria socialis</name>
    <dbReference type="NCBI Taxonomy" id="392032"/>
    <lineage>
        <taxon>Eukaryota</taxon>
        <taxon>Metazoa</taxon>
        <taxon>Spiralia</taxon>
        <taxon>Gnathifera</taxon>
        <taxon>Rotifera</taxon>
        <taxon>Eurotatoria</taxon>
        <taxon>Bdelloidea</taxon>
        <taxon>Philodinida</taxon>
        <taxon>Philodinidae</taxon>
        <taxon>Rotaria</taxon>
    </lineage>
</organism>
<dbReference type="AlphaFoldDB" id="A0A821Y6T0"/>
<reference evidence="2" key="1">
    <citation type="submission" date="2021-02" db="EMBL/GenBank/DDBJ databases">
        <authorList>
            <person name="Nowell W R."/>
        </authorList>
    </citation>
    <scope>NUCLEOTIDE SEQUENCE</scope>
</reference>
<evidence type="ECO:0000313" key="2">
    <source>
        <dbReference type="EMBL" id="CAF4956536.1"/>
    </source>
</evidence>
<sequence>MEKRKPLALARRAQQQQQQQSNNAEQSMITQPHTENPPQDQNKE</sequence>
<dbReference type="EMBL" id="CAJOBS010015232">
    <property type="protein sequence ID" value="CAF4956536.1"/>
    <property type="molecule type" value="Genomic_DNA"/>
</dbReference>
<evidence type="ECO:0000256" key="1">
    <source>
        <dbReference type="SAM" id="MobiDB-lite"/>
    </source>
</evidence>
<gene>
    <name evidence="2" type="ORF">TOA249_LOCUS34093</name>
</gene>
<feature type="region of interest" description="Disordered" evidence="1">
    <location>
        <begin position="1"/>
        <end position="44"/>
    </location>
</feature>
<protein>
    <submittedName>
        <fullName evidence="2">Uncharacterized protein</fullName>
    </submittedName>
</protein>
<comment type="caution">
    <text evidence="2">The sequence shown here is derived from an EMBL/GenBank/DDBJ whole genome shotgun (WGS) entry which is preliminary data.</text>
</comment>
<accession>A0A821Y6T0</accession>